<dbReference type="Proteomes" id="UP000001444">
    <property type="component" value="Chromosome"/>
</dbReference>
<proteinExistence type="predicted"/>
<keyword evidence="1" id="KW-1133">Transmembrane helix</keyword>
<dbReference type="HOGENOM" id="CLU_1805044_0_0_11"/>
<feature type="transmembrane region" description="Helical" evidence="1">
    <location>
        <begin position="103"/>
        <end position="122"/>
    </location>
</feature>
<gene>
    <name evidence="2" type="ordered locus">SCAB_47501</name>
</gene>
<organism evidence="2 3">
    <name type="scientific">Streptomyces scabiei (strain 87.22)</name>
    <dbReference type="NCBI Taxonomy" id="680198"/>
    <lineage>
        <taxon>Bacteria</taxon>
        <taxon>Bacillati</taxon>
        <taxon>Actinomycetota</taxon>
        <taxon>Actinomycetes</taxon>
        <taxon>Kitasatosporales</taxon>
        <taxon>Streptomycetaceae</taxon>
        <taxon>Streptomyces</taxon>
    </lineage>
</organism>
<dbReference type="AlphaFoldDB" id="C9ZDN0"/>
<name>C9ZDN0_STRSW</name>
<evidence type="ECO:0000313" key="2">
    <source>
        <dbReference type="EMBL" id="CBG71804.1"/>
    </source>
</evidence>
<keyword evidence="3" id="KW-1185">Reference proteome</keyword>
<evidence type="ECO:0000256" key="1">
    <source>
        <dbReference type="SAM" id="Phobius"/>
    </source>
</evidence>
<reference evidence="2 3" key="1">
    <citation type="journal article" date="2010" name="Mol. Plant Microbe Interact.">
        <title>Streptomyces scabies 87-22 contains a coronafacic acid-like biosynthetic cluster that contributes to plant-microbe interactions.</title>
        <authorList>
            <person name="Bignell D.R."/>
            <person name="Seipke R.F."/>
            <person name="Huguet-Tapia J.C."/>
            <person name="Chambers A.H."/>
            <person name="Parry R.J."/>
            <person name="Loria R."/>
        </authorList>
    </citation>
    <scope>NUCLEOTIDE SEQUENCE [LARGE SCALE GENOMIC DNA]</scope>
    <source>
        <strain evidence="2 3">87.22</strain>
    </source>
</reference>
<sequence length="150" mass="15738">MPVIQWVSLGTGPRPVPQPVATPLVWATAFAGAMALVALLNALVGTDQPGLALAGLSLLSALLGGYARFTAAPGTAALCWLFLNGFAIPPAGVLTWTNPRDTFWLVCLLTAALTGTALARLLQARAAYRRLTTAQPPPPVPDFWDRPPAR</sequence>
<keyword evidence="1" id="KW-0472">Membrane</keyword>
<protein>
    <submittedName>
        <fullName evidence="2">Putative integral membrane protein</fullName>
    </submittedName>
</protein>
<dbReference type="EMBL" id="FN554889">
    <property type="protein sequence ID" value="CBG71804.1"/>
    <property type="molecule type" value="Genomic_DNA"/>
</dbReference>
<accession>C9ZDN0</accession>
<feature type="transmembrane region" description="Helical" evidence="1">
    <location>
        <begin position="56"/>
        <end position="83"/>
    </location>
</feature>
<keyword evidence="1" id="KW-0812">Transmembrane</keyword>
<evidence type="ECO:0000313" key="3">
    <source>
        <dbReference type="Proteomes" id="UP000001444"/>
    </source>
</evidence>
<dbReference type="eggNOG" id="ENOG5032GJP">
    <property type="taxonomic scope" value="Bacteria"/>
</dbReference>
<dbReference type="KEGG" id="scb:SCAB_47501"/>
<feature type="transmembrane region" description="Helical" evidence="1">
    <location>
        <begin position="24"/>
        <end position="44"/>
    </location>
</feature>